<evidence type="ECO:0000313" key="3">
    <source>
        <dbReference type="Proteomes" id="UP001647436"/>
    </source>
</evidence>
<dbReference type="EMBL" id="JAANES010000006">
    <property type="protein sequence ID" value="MBS3021440.1"/>
    <property type="molecule type" value="Genomic_DNA"/>
</dbReference>
<protein>
    <recommendedName>
        <fullName evidence="1">DUF4935 domain-containing protein</fullName>
    </recommendedName>
</protein>
<proteinExistence type="predicted"/>
<dbReference type="Proteomes" id="UP001647436">
    <property type="component" value="Unassembled WGS sequence"/>
</dbReference>
<comment type="caution">
    <text evidence="2">The sequence shown here is derived from an EMBL/GenBank/DDBJ whole genome shotgun (WGS) entry which is preliminary data.</text>
</comment>
<reference evidence="2 3" key="1">
    <citation type="submission" date="2020-03" db="EMBL/GenBank/DDBJ databases">
        <title>The role of nitrogen metabolism on polyethylene biodegradation.</title>
        <authorList>
            <person name="Peixoto J."/>
            <person name="Vizzotto C.S."/>
            <person name="Ramos A."/>
            <person name="Alves G."/>
            <person name="Steindorff A."/>
            <person name="Kruger R."/>
        </authorList>
    </citation>
    <scope>NUCLEOTIDE SEQUENCE [LARGE SCALE GENOMIC DNA]</scope>
    <source>
        <strain evidence="2 3">PE63</strain>
    </source>
</reference>
<sequence>MADDGQLFILCDTNVGARDAHLFRKKGGPLLIDMLRSKRAKLLVPEVLRMEYIKQFALAGDEALQKAVREVDRLKTLCGFDLFELLPKSQFGEAQAREILEQLEDIIHPVPTTPALKIAASDRTIANKRPTSKSDHGYKDCLIWESILTLPSGSEVLFVTRDEVGFFDNGVLAASLAKEAAAKGLVLTAYGTTEAKGVTPLVEALKARFVDLAAMRTADMLMGDHPLVQAHMKFERAAPVLPLAPAEVVPQVVIEPAELDALLAARTRHLSLIDAKALGFVGFLNQMGKQQAIDLLVQSGIAENAARNALERLALAGLIRDTGHNYLAVQGDLLNMAVQQAEAEMIELNGLGG</sequence>
<organism evidence="2 3">
    <name type="scientific">Comamonas brasiliensis</name>
    <dbReference type="NCBI Taxonomy" id="1812482"/>
    <lineage>
        <taxon>Bacteria</taxon>
        <taxon>Pseudomonadati</taxon>
        <taxon>Pseudomonadota</taxon>
        <taxon>Betaproteobacteria</taxon>
        <taxon>Burkholderiales</taxon>
        <taxon>Comamonadaceae</taxon>
        <taxon>Comamonas</taxon>
    </lineage>
</organism>
<evidence type="ECO:0000259" key="1">
    <source>
        <dbReference type="Pfam" id="PF16289"/>
    </source>
</evidence>
<accession>A0ABS5LY52</accession>
<feature type="domain" description="DUF4935" evidence="1">
    <location>
        <begin position="11"/>
        <end position="166"/>
    </location>
</feature>
<gene>
    <name evidence="2" type="ORF">DJFAAGMI_04213</name>
</gene>
<evidence type="ECO:0000313" key="2">
    <source>
        <dbReference type="EMBL" id="MBS3021440.1"/>
    </source>
</evidence>
<dbReference type="Pfam" id="PF16289">
    <property type="entry name" value="PIN_12"/>
    <property type="match status" value="1"/>
</dbReference>
<keyword evidence="3" id="KW-1185">Reference proteome</keyword>
<name>A0ABS5LY52_9BURK</name>
<dbReference type="InterPro" id="IPR032557">
    <property type="entry name" value="DUF4935"/>
</dbReference>